<proteinExistence type="predicted"/>
<reference evidence="1" key="1">
    <citation type="submission" date="2013-08" db="EMBL/GenBank/DDBJ databases">
        <authorList>
            <person name="Mendez C."/>
            <person name="Richter M."/>
            <person name="Ferrer M."/>
            <person name="Sanchez J."/>
        </authorList>
    </citation>
    <scope>NUCLEOTIDE SEQUENCE</scope>
</reference>
<sequence length="87" mass="9350">AMAAETLVQRTALRQLVGVAKVPAAAAWLEDFLDSTTEKILVFAWHRDVAGALAEKVGAPLMIGNMRPAQLEAAKEAFQNARRCGCL</sequence>
<accession>T1AIK0</accession>
<feature type="non-terminal residue" evidence="1">
    <location>
        <position position="1"/>
    </location>
</feature>
<evidence type="ECO:0000313" key="1">
    <source>
        <dbReference type="EMBL" id="EQD40769.1"/>
    </source>
</evidence>
<comment type="caution">
    <text evidence="1">The sequence shown here is derived from an EMBL/GenBank/DDBJ whole genome shotgun (WGS) entry which is preliminary data.</text>
</comment>
<organism evidence="1">
    <name type="scientific">mine drainage metagenome</name>
    <dbReference type="NCBI Taxonomy" id="410659"/>
    <lineage>
        <taxon>unclassified sequences</taxon>
        <taxon>metagenomes</taxon>
        <taxon>ecological metagenomes</taxon>
    </lineage>
</organism>
<name>T1AIK0_9ZZZZ</name>
<gene>
    <name evidence="1" type="ORF">B2A_10920</name>
</gene>
<reference evidence="1" key="2">
    <citation type="journal article" date="2014" name="ISME J.">
        <title>Microbial stratification in low pH oxic and suboxic macroscopic growths along an acid mine drainage.</title>
        <authorList>
            <person name="Mendez-Garcia C."/>
            <person name="Mesa V."/>
            <person name="Sprenger R.R."/>
            <person name="Richter M."/>
            <person name="Diez M.S."/>
            <person name="Solano J."/>
            <person name="Bargiela R."/>
            <person name="Golyshina O.V."/>
            <person name="Manteca A."/>
            <person name="Ramos J.L."/>
            <person name="Gallego J.R."/>
            <person name="Llorente I."/>
            <person name="Martins Dos Santos V.A."/>
            <person name="Jensen O.N."/>
            <person name="Pelaez A.I."/>
            <person name="Sanchez J."/>
            <person name="Ferrer M."/>
        </authorList>
    </citation>
    <scope>NUCLEOTIDE SEQUENCE</scope>
</reference>
<dbReference type="EMBL" id="AUZZ01007865">
    <property type="protein sequence ID" value="EQD40769.1"/>
    <property type="molecule type" value="Genomic_DNA"/>
</dbReference>
<protein>
    <submittedName>
        <fullName evidence="1">Uncharacterized protein</fullName>
    </submittedName>
</protein>
<dbReference type="AlphaFoldDB" id="T1AIK0"/>